<dbReference type="InterPro" id="IPR000014">
    <property type="entry name" value="PAS"/>
</dbReference>
<evidence type="ECO:0000256" key="8">
    <source>
        <dbReference type="ARBA" id="ARBA00023012"/>
    </source>
</evidence>
<dbReference type="Pfam" id="PF00989">
    <property type="entry name" value="PAS"/>
    <property type="match status" value="1"/>
</dbReference>
<protein>
    <recommendedName>
        <fullName evidence="2">histidine kinase</fullName>
        <ecNumber evidence="2">2.7.13.3</ecNumber>
    </recommendedName>
</protein>
<dbReference type="NCBIfam" id="TIGR00229">
    <property type="entry name" value="sensory_box"/>
    <property type="match status" value="1"/>
</dbReference>
<organism evidence="12 13">
    <name type="scientific">Halioxenophilus aromaticivorans</name>
    <dbReference type="NCBI Taxonomy" id="1306992"/>
    <lineage>
        <taxon>Bacteria</taxon>
        <taxon>Pseudomonadati</taxon>
        <taxon>Pseudomonadota</taxon>
        <taxon>Gammaproteobacteria</taxon>
        <taxon>Alteromonadales</taxon>
        <taxon>Alteromonadaceae</taxon>
        <taxon>Halioxenophilus</taxon>
    </lineage>
</organism>
<evidence type="ECO:0000259" key="11">
    <source>
        <dbReference type="PROSITE" id="PS50112"/>
    </source>
</evidence>
<dbReference type="PANTHER" id="PTHR43065:SF10">
    <property type="entry name" value="PEROXIDE STRESS-ACTIVATED HISTIDINE KINASE MAK3"/>
    <property type="match status" value="1"/>
</dbReference>
<dbReference type="RefSeq" id="WP_345428063.1">
    <property type="nucleotide sequence ID" value="NZ_AP031496.1"/>
</dbReference>
<comment type="catalytic activity">
    <reaction evidence="1">
        <text>ATP + protein L-histidine = ADP + protein N-phospho-L-histidine.</text>
        <dbReference type="EC" id="2.7.13.3"/>
    </reaction>
</comment>
<dbReference type="GO" id="GO:0005524">
    <property type="term" value="F:ATP binding"/>
    <property type="evidence" value="ECO:0007669"/>
    <property type="project" value="UniProtKB-KW"/>
</dbReference>
<evidence type="ECO:0000256" key="7">
    <source>
        <dbReference type="ARBA" id="ARBA00022840"/>
    </source>
</evidence>
<feature type="domain" description="PAS" evidence="11">
    <location>
        <begin position="107"/>
        <end position="158"/>
    </location>
</feature>
<keyword evidence="9" id="KW-0812">Transmembrane</keyword>
<dbReference type="GO" id="GO:0006355">
    <property type="term" value="P:regulation of DNA-templated transcription"/>
    <property type="evidence" value="ECO:0007669"/>
    <property type="project" value="InterPro"/>
</dbReference>
<dbReference type="SUPFAM" id="SSF55785">
    <property type="entry name" value="PYP-like sensor domain (PAS domain)"/>
    <property type="match status" value="1"/>
</dbReference>
<accession>A0AAV3UA35</accession>
<dbReference type="SMART" id="SM00388">
    <property type="entry name" value="HisKA"/>
    <property type="match status" value="1"/>
</dbReference>
<dbReference type="Proteomes" id="UP001409585">
    <property type="component" value="Unassembled WGS sequence"/>
</dbReference>
<dbReference type="SMART" id="SM00091">
    <property type="entry name" value="PAS"/>
    <property type="match status" value="1"/>
</dbReference>
<name>A0AAV3UA35_9ALTE</name>
<comment type="caution">
    <text evidence="12">The sequence shown here is derived from an EMBL/GenBank/DDBJ whole genome shotgun (WGS) entry which is preliminary data.</text>
</comment>
<keyword evidence="8" id="KW-0902">Two-component regulatory system</keyword>
<dbReference type="Pfam" id="PF02518">
    <property type="entry name" value="HATPase_c"/>
    <property type="match status" value="1"/>
</dbReference>
<dbReference type="Gene3D" id="3.30.450.20">
    <property type="entry name" value="PAS domain"/>
    <property type="match status" value="1"/>
</dbReference>
<dbReference type="InterPro" id="IPR036890">
    <property type="entry name" value="HATPase_C_sf"/>
</dbReference>
<keyword evidence="6" id="KW-0418">Kinase</keyword>
<evidence type="ECO:0000256" key="1">
    <source>
        <dbReference type="ARBA" id="ARBA00000085"/>
    </source>
</evidence>
<evidence type="ECO:0000256" key="5">
    <source>
        <dbReference type="ARBA" id="ARBA00022741"/>
    </source>
</evidence>
<dbReference type="AlphaFoldDB" id="A0AAV3UA35"/>
<dbReference type="EC" id="2.7.13.3" evidence="2"/>
<dbReference type="PROSITE" id="PS50112">
    <property type="entry name" value="PAS"/>
    <property type="match status" value="1"/>
</dbReference>
<dbReference type="PRINTS" id="PR00344">
    <property type="entry name" value="BCTRLSENSOR"/>
</dbReference>
<dbReference type="SUPFAM" id="SSF47384">
    <property type="entry name" value="Homodimeric domain of signal transducing histidine kinase"/>
    <property type="match status" value="1"/>
</dbReference>
<dbReference type="InterPro" id="IPR035965">
    <property type="entry name" value="PAS-like_dom_sf"/>
</dbReference>
<dbReference type="InterPro" id="IPR003661">
    <property type="entry name" value="HisK_dim/P_dom"/>
</dbReference>
<dbReference type="InterPro" id="IPR036097">
    <property type="entry name" value="HisK_dim/P_sf"/>
</dbReference>
<sequence length="483" mass="52757">MQRLPHRTIKPTIIVASALICLVATTKTFANSGSVTIFQPGLVIAFLLVIIAGLTLWLIKIRHQFLDMKQKLEQSISRRTSTLSQANSELTNKISQHEESEALLAATRNYYRSILNSLPAMIIGIDEQRAVTLWNSSAKTTTGIETKAALQQSVFKLIPGLLLYEQQITNAIDNELPTIAEEIGFLLADQKCFVDLSIHPLPEADTGAVILINDVSNRVEVEQLMVQNEKLLSLGEMAAGLAHEINNPLSAVLNNLQNLQRRTSLELPQNQTAATITGIDLNNLQDYFAERQIGQFFLGAREAAERAASIVNNILKFAHSGQAAKGPEPINPLIKDVVELENKARFAAHTSDQFEHKMFVQLNAEQDICECSPPEIQQVVLNLIRNALQACESANINAEINIKTFNQAGAICIEVSDNGPGISAQNLTNVFDPFFTTKGVGEGTGLGLSVSYLIITEHHNGTIEVDSTEGVGTAFTVKLPLMS</sequence>
<dbReference type="InterPro" id="IPR003594">
    <property type="entry name" value="HATPase_dom"/>
</dbReference>
<evidence type="ECO:0000313" key="12">
    <source>
        <dbReference type="EMBL" id="GAA4961286.1"/>
    </source>
</evidence>
<evidence type="ECO:0000256" key="9">
    <source>
        <dbReference type="SAM" id="Phobius"/>
    </source>
</evidence>
<dbReference type="Pfam" id="PF00512">
    <property type="entry name" value="HisKA"/>
    <property type="match status" value="1"/>
</dbReference>
<proteinExistence type="predicted"/>
<dbReference type="InterPro" id="IPR013767">
    <property type="entry name" value="PAS_fold"/>
</dbReference>
<evidence type="ECO:0000313" key="13">
    <source>
        <dbReference type="Proteomes" id="UP001409585"/>
    </source>
</evidence>
<evidence type="ECO:0000259" key="10">
    <source>
        <dbReference type="PROSITE" id="PS50109"/>
    </source>
</evidence>
<evidence type="ECO:0000256" key="4">
    <source>
        <dbReference type="ARBA" id="ARBA00022679"/>
    </source>
</evidence>
<dbReference type="CDD" id="cd00082">
    <property type="entry name" value="HisKA"/>
    <property type="match status" value="1"/>
</dbReference>
<feature type="transmembrane region" description="Helical" evidence="9">
    <location>
        <begin position="36"/>
        <end position="59"/>
    </location>
</feature>
<dbReference type="SMART" id="SM00387">
    <property type="entry name" value="HATPase_c"/>
    <property type="match status" value="1"/>
</dbReference>
<dbReference type="SUPFAM" id="SSF55874">
    <property type="entry name" value="ATPase domain of HSP90 chaperone/DNA topoisomerase II/histidine kinase"/>
    <property type="match status" value="1"/>
</dbReference>
<keyword evidence="7" id="KW-0067">ATP-binding</keyword>
<keyword evidence="5" id="KW-0547">Nucleotide-binding</keyword>
<keyword evidence="13" id="KW-1185">Reference proteome</keyword>
<feature type="domain" description="Histidine kinase" evidence="10">
    <location>
        <begin position="240"/>
        <end position="483"/>
    </location>
</feature>
<dbReference type="EMBL" id="BAABLX010000080">
    <property type="protein sequence ID" value="GAA4961286.1"/>
    <property type="molecule type" value="Genomic_DNA"/>
</dbReference>
<dbReference type="Gene3D" id="1.10.287.130">
    <property type="match status" value="1"/>
</dbReference>
<dbReference type="InterPro" id="IPR005467">
    <property type="entry name" value="His_kinase_dom"/>
</dbReference>
<evidence type="ECO:0000256" key="2">
    <source>
        <dbReference type="ARBA" id="ARBA00012438"/>
    </source>
</evidence>
<keyword evidence="9" id="KW-1133">Transmembrane helix</keyword>
<dbReference type="PANTHER" id="PTHR43065">
    <property type="entry name" value="SENSOR HISTIDINE KINASE"/>
    <property type="match status" value="1"/>
</dbReference>
<keyword evidence="4" id="KW-0808">Transferase</keyword>
<gene>
    <name evidence="12" type="ORF">GCM10025791_48480</name>
</gene>
<keyword evidence="3" id="KW-0597">Phosphoprotein</keyword>
<dbReference type="Gene3D" id="3.30.565.10">
    <property type="entry name" value="Histidine kinase-like ATPase, C-terminal domain"/>
    <property type="match status" value="1"/>
</dbReference>
<evidence type="ECO:0000256" key="6">
    <source>
        <dbReference type="ARBA" id="ARBA00022777"/>
    </source>
</evidence>
<dbReference type="GO" id="GO:0000155">
    <property type="term" value="F:phosphorelay sensor kinase activity"/>
    <property type="evidence" value="ECO:0007669"/>
    <property type="project" value="InterPro"/>
</dbReference>
<reference evidence="13" key="1">
    <citation type="journal article" date="2019" name="Int. J. Syst. Evol. Microbiol.">
        <title>The Global Catalogue of Microorganisms (GCM) 10K type strain sequencing project: providing services to taxonomists for standard genome sequencing and annotation.</title>
        <authorList>
            <consortium name="The Broad Institute Genomics Platform"/>
            <consortium name="The Broad Institute Genome Sequencing Center for Infectious Disease"/>
            <person name="Wu L."/>
            <person name="Ma J."/>
        </authorList>
    </citation>
    <scope>NUCLEOTIDE SEQUENCE [LARGE SCALE GENOMIC DNA]</scope>
    <source>
        <strain evidence="13">JCM 19134</strain>
    </source>
</reference>
<evidence type="ECO:0000256" key="3">
    <source>
        <dbReference type="ARBA" id="ARBA00022553"/>
    </source>
</evidence>
<dbReference type="PROSITE" id="PS50109">
    <property type="entry name" value="HIS_KIN"/>
    <property type="match status" value="1"/>
</dbReference>
<dbReference type="InterPro" id="IPR004358">
    <property type="entry name" value="Sig_transdc_His_kin-like_C"/>
</dbReference>
<keyword evidence="9" id="KW-0472">Membrane</keyword>